<sequence length="96" mass="10501">MVDVCVSNSVDMHTFVCIIACDSNVLTENITMTTADVPRERCPTGARSRVLVNLEPEHLAKLKAQAQKEGRTLSNMARHLIVQGMADRDSRSSSAT</sequence>
<evidence type="ECO:0000259" key="1">
    <source>
        <dbReference type="Pfam" id="PF07878"/>
    </source>
</evidence>
<proteinExistence type="predicted"/>
<evidence type="ECO:0000313" key="2">
    <source>
        <dbReference type="EMBL" id="RNM10987.1"/>
    </source>
</evidence>
<dbReference type="AlphaFoldDB" id="A0A454TZ26"/>
<dbReference type="EMBL" id="RJTL01000002">
    <property type="protein sequence ID" value="RNM10987.1"/>
    <property type="molecule type" value="Genomic_DNA"/>
</dbReference>
<dbReference type="InterPro" id="IPR012869">
    <property type="entry name" value="RHH_5"/>
</dbReference>
<gene>
    <name evidence="2" type="ORF">EGA29_01440</name>
</gene>
<name>A0A454TZ26_9RALS</name>
<accession>A0A454TZ26</accession>
<dbReference type="Proteomes" id="UP000271222">
    <property type="component" value="Unassembled WGS sequence"/>
</dbReference>
<evidence type="ECO:0000313" key="3">
    <source>
        <dbReference type="Proteomes" id="UP000271222"/>
    </source>
</evidence>
<reference evidence="2 3" key="1">
    <citation type="submission" date="2018-10" db="EMBL/GenBank/DDBJ databases">
        <title>Draft Genome Sequence of Ralstonia pseudosolanacearum (R. solanacearum phylotype I) Strain Tg03 Isolated from Luffa cylindrica in China.</title>
        <authorList>
            <person name="Yuan G.-Q."/>
            <person name="Li Q.-Q."/>
            <person name="Zhang Y.-W."/>
        </authorList>
    </citation>
    <scope>NUCLEOTIDE SEQUENCE [LARGE SCALE GENOMIC DNA]</scope>
    <source>
        <strain evidence="2 3">Tg03</strain>
    </source>
</reference>
<dbReference type="OrthoDB" id="9960011at2"/>
<dbReference type="Pfam" id="PF07878">
    <property type="entry name" value="RHH_5"/>
    <property type="match status" value="1"/>
</dbReference>
<organism evidence="2 3">
    <name type="scientific">Ralstonia pseudosolanacearum</name>
    <dbReference type="NCBI Taxonomy" id="1310165"/>
    <lineage>
        <taxon>Bacteria</taxon>
        <taxon>Pseudomonadati</taxon>
        <taxon>Pseudomonadota</taxon>
        <taxon>Betaproteobacteria</taxon>
        <taxon>Burkholderiales</taxon>
        <taxon>Burkholderiaceae</taxon>
        <taxon>Ralstonia</taxon>
        <taxon>Ralstonia solanacearum species complex</taxon>
    </lineage>
</organism>
<protein>
    <recommendedName>
        <fullName evidence="1">CopG-like ribbon-helix-helix domain-containing protein</fullName>
    </recommendedName>
</protein>
<comment type="caution">
    <text evidence="2">The sequence shown here is derived from an EMBL/GenBank/DDBJ whole genome shotgun (WGS) entry which is preliminary data.</text>
</comment>
<feature type="domain" description="CopG-like ribbon-helix-helix" evidence="1">
    <location>
        <begin position="59"/>
        <end position="87"/>
    </location>
</feature>